<evidence type="ECO:0000256" key="9">
    <source>
        <dbReference type="RuleBase" id="RU364020"/>
    </source>
</evidence>
<keyword evidence="7 9" id="KW-0472">Membrane</keyword>
<evidence type="ECO:0000256" key="5">
    <source>
        <dbReference type="ARBA" id="ARBA00022989"/>
    </source>
</evidence>
<dbReference type="EMBL" id="CAXLJM020000068">
    <property type="protein sequence ID" value="CAL8122730.1"/>
    <property type="molecule type" value="Genomic_DNA"/>
</dbReference>
<comment type="subcellular location">
    <subcellularLocation>
        <location evidence="1 9">Golgi apparatus membrane</location>
        <topology evidence="1 9">Single-pass type II membrane protein</topology>
    </subcellularLocation>
</comment>
<keyword evidence="6 9" id="KW-0333">Golgi apparatus</keyword>
<name>A0ABP1R8B9_9HEXA</name>
<reference evidence="10 11" key="1">
    <citation type="submission" date="2024-08" db="EMBL/GenBank/DDBJ databases">
        <authorList>
            <person name="Cucini C."/>
            <person name="Frati F."/>
        </authorList>
    </citation>
    <scope>NUCLEOTIDE SEQUENCE [LARGE SCALE GENOMIC DNA]</scope>
</reference>
<dbReference type="PANTHER" id="PTHR12137">
    <property type="entry name" value="CARBOHYDRATE SULFOTRANSFERASE"/>
    <property type="match status" value="1"/>
</dbReference>
<evidence type="ECO:0000313" key="11">
    <source>
        <dbReference type="Proteomes" id="UP001642540"/>
    </source>
</evidence>
<dbReference type="InterPro" id="IPR018011">
    <property type="entry name" value="Carb_sulfotrans_8-10"/>
</dbReference>
<accession>A0ABP1R8B9</accession>
<dbReference type="PANTHER" id="PTHR12137:SF63">
    <property type="entry name" value="CARBOHYDRATE SULFOTRANSFERASE"/>
    <property type="match status" value="1"/>
</dbReference>
<proteinExistence type="inferred from homology"/>
<protein>
    <recommendedName>
        <fullName evidence="9">Carbohydrate sulfotransferase</fullName>
        <ecNumber evidence="9">2.8.2.-</ecNumber>
    </recommendedName>
</protein>
<organism evidence="10 11">
    <name type="scientific">Orchesella dallaii</name>
    <dbReference type="NCBI Taxonomy" id="48710"/>
    <lineage>
        <taxon>Eukaryota</taxon>
        <taxon>Metazoa</taxon>
        <taxon>Ecdysozoa</taxon>
        <taxon>Arthropoda</taxon>
        <taxon>Hexapoda</taxon>
        <taxon>Collembola</taxon>
        <taxon>Entomobryomorpha</taxon>
        <taxon>Entomobryoidea</taxon>
        <taxon>Orchesellidae</taxon>
        <taxon>Orchesellinae</taxon>
        <taxon>Orchesella</taxon>
    </lineage>
</organism>
<keyword evidence="11" id="KW-1185">Reference proteome</keyword>
<dbReference type="Pfam" id="PF03567">
    <property type="entry name" value="Sulfotransfer_2"/>
    <property type="match status" value="1"/>
</dbReference>
<sequence>MKFNHRNSTKYIATLLLLSFICLALTFYWSIAIIPLLTGKNTSDDENDVKLYPLYSSNDLVSHSLSPFDGIDSKNSFSESEAERDINERKNKVERLCKQFHLGKYKWSNNTNDLNLKEPPTPLFSYFFWNREKQVAWCPVYKAGSTSWLQNMMRLAGYSEEALQNPPKQLSIWAREVYGDSDNFGKGEIDKTLKLLVVRHPFERLLSAYRDKLSNSTVGHEHGTHHFYIKYGKHIVQKFRNDPSKSIQQIEPTWEEFVRYILKTDLLQYSDDHWLPAYYSCTPCLVDYDVIAKTETYFRDQQFIIIKAGLEETLKPRWSHSTAAKESQSRLELRKQYFGQLTKTQVTQLYEKFKLDFLLFGYDYKDYVKLAKEL</sequence>
<evidence type="ECO:0000256" key="4">
    <source>
        <dbReference type="ARBA" id="ARBA00022692"/>
    </source>
</evidence>
<evidence type="ECO:0000256" key="3">
    <source>
        <dbReference type="ARBA" id="ARBA00022679"/>
    </source>
</evidence>
<dbReference type="Proteomes" id="UP001642540">
    <property type="component" value="Unassembled WGS sequence"/>
</dbReference>
<comment type="similarity">
    <text evidence="2 9">Belongs to the sulfotransferase 2 family.</text>
</comment>
<evidence type="ECO:0000256" key="7">
    <source>
        <dbReference type="ARBA" id="ARBA00023136"/>
    </source>
</evidence>
<evidence type="ECO:0000256" key="8">
    <source>
        <dbReference type="ARBA" id="ARBA00023180"/>
    </source>
</evidence>
<evidence type="ECO:0000313" key="10">
    <source>
        <dbReference type="EMBL" id="CAL8122730.1"/>
    </source>
</evidence>
<keyword evidence="3 9" id="KW-0808">Transferase</keyword>
<comment type="caution">
    <text evidence="10">The sequence shown here is derived from an EMBL/GenBank/DDBJ whole genome shotgun (WGS) entry which is preliminary data.</text>
</comment>
<keyword evidence="9" id="KW-0735">Signal-anchor</keyword>
<evidence type="ECO:0000256" key="1">
    <source>
        <dbReference type="ARBA" id="ARBA00004323"/>
    </source>
</evidence>
<keyword evidence="5 9" id="KW-1133">Transmembrane helix</keyword>
<keyword evidence="4 9" id="KW-0812">Transmembrane</keyword>
<evidence type="ECO:0000256" key="2">
    <source>
        <dbReference type="ARBA" id="ARBA00006339"/>
    </source>
</evidence>
<gene>
    <name evidence="10" type="ORF">ODALV1_LOCUS19928</name>
</gene>
<keyword evidence="9" id="KW-0119">Carbohydrate metabolism</keyword>
<dbReference type="InterPro" id="IPR005331">
    <property type="entry name" value="Sulfotransferase"/>
</dbReference>
<dbReference type="EC" id="2.8.2.-" evidence="9"/>
<evidence type="ECO:0000256" key="6">
    <source>
        <dbReference type="ARBA" id="ARBA00023034"/>
    </source>
</evidence>
<feature type="transmembrane region" description="Helical" evidence="9">
    <location>
        <begin position="12"/>
        <end position="37"/>
    </location>
</feature>
<keyword evidence="8 9" id="KW-0325">Glycoprotein</keyword>